<feature type="compositionally biased region" description="Basic and acidic residues" evidence="1">
    <location>
        <begin position="1"/>
        <end position="10"/>
    </location>
</feature>
<feature type="region of interest" description="Disordered" evidence="1">
    <location>
        <begin position="76"/>
        <end position="135"/>
    </location>
</feature>
<evidence type="ECO:0000256" key="1">
    <source>
        <dbReference type="SAM" id="MobiDB-lite"/>
    </source>
</evidence>
<evidence type="ECO:0000313" key="2">
    <source>
        <dbReference type="EMBL" id="OLP90697.1"/>
    </source>
</evidence>
<dbReference type="AlphaFoldDB" id="A0A1Q9D6F2"/>
<evidence type="ECO:0000313" key="3">
    <source>
        <dbReference type="Proteomes" id="UP000186817"/>
    </source>
</evidence>
<proteinExistence type="predicted"/>
<feature type="compositionally biased region" description="Basic and acidic residues" evidence="1">
    <location>
        <begin position="107"/>
        <end position="121"/>
    </location>
</feature>
<reference evidence="2 3" key="1">
    <citation type="submission" date="2016-02" db="EMBL/GenBank/DDBJ databases">
        <title>Genome analysis of coral dinoflagellate symbionts highlights evolutionary adaptations to a symbiotic lifestyle.</title>
        <authorList>
            <person name="Aranda M."/>
            <person name="Li Y."/>
            <person name="Liew Y.J."/>
            <person name="Baumgarten S."/>
            <person name="Simakov O."/>
            <person name="Wilson M."/>
            <person name="Piel J."/>
            <person name="Ashoor H."/>
            <person name="Bougouffa S."/>
            <person name="Bajic V.B."/>
            <person name="Ryu T."/>
            <person name="Ravasi T."/>
            <person name="Bayer T."/>
            <person name="Micklem G."/>
            <person name="Kim H."/>
            <person name="Bhak J."/>
            <person name="Lajeunesse T.C."/>
            <person name="Voolstra C.R."/>
        </authorList>
    </citation>
    <scope>NUCLEOTIDE SEQUENCE [LARGE SCALE GENOMIC DNA]</scope>
    <source>
        <strain evidence="2 3">CCMP2467</strain>
    </source>
</reference>
<keyword evidence="3" id="KW-1185">Reference proteome</keyword>
<gene>
    <name evidence="2" type="ORF">AK812_SmicGene27680</name>
</gene>
<accession>A0A1Q9D6F2</accession>
<dbReference type="EMBL" id="LSRX01000698">
    <property type="protein sequence ID" value="OLP90697.1"/>
    <property type="molecule type" value="Genomic_DNA"/>
</dbReference>
<feature type="region of interest" description="Disordered" evidence="1">
    <location>
        <begin position="1"/>
        <end position="33"/>
    </location>
</feature>
<organism evidence="2 3">
    <name type="scientific">Symbiodinium microadriaticum</name>
    <name type="common">Dinoflagellate</name>
    <name type="synonym">Zooxanthella microadriatica</name>
    <dbReference type="NCBI Taxonomy" id="2951"/>
    <lineage>
        <taxon>Eukaryota</taxon>
        <taxon>Sar</taxon>
        <taxon>Alveolata</taxon>
        <taxon>Dinophyceae</taxon>
        <taxon>Suessiales</taxon>
        <taxon>Symbiodiniaceae</taxon>
        <taxon>Symbiodinium</taxon>
    </lineage>
</organism>
<name>A0A1Q9D6F2_SYMMI</name>
<feature type="compositionally biased region" description="Basic and acidic residues" evidence="1">
    <location>
        <begin position="76"/>
        <end position="85"/>
    </location>
</feature>
<dbReference type="OrthoDB" id="424130at2759"/>
<feature type="compositionally biased region" description="Polar residues" evidence="1">
    <location>
        <begin position="123"/>
        <end position="135"/>
    </location>
</feature>
<dbReference type="Proteomes" id="UP000186817">
    <property type="component" value="Unassembled WGS sequence"/>
</dbReference>
<feature type="region of interest" description="Disordered" evidence="1">
    <location>
        <begin position="205"/>
        <end position="231"/>
    </location>
</feature>
<protein>
    <submittedName>
        <fullName evidence="2">Uncharacterized protein</fullName>
    </submittedName>
</protein>
<comment type="caution">
    <text evidence="2">The sequence shown here is derived from an EMBL/GenBank/DDBJ whole genome shotgun (WGS) entry which is preliminary data.</text>
</comment>
<sequence length="476" mass="52931">MPLGYKREISFPRPAHGRGTTVPRGHTTPSGAGGLIAAAGVALDSDRRHWQPVSRPGDGKVVRLSATARTPRRWVKNEPDKDAPSLHKLMPWAGRERRKSATAAQPEMHEEAAAKPNEPARRVSTQAEQQQGQESITGIEGFQPHLQQKRRSVTEVMAGLRSDLLSHSIKPNYRYRAGMPGVWDTIQENASAKVAKMRRALMEAAERREAKQAEHSASLRDSSIGDHGKSNSEAAADEFSISPLLTVVVLFFHAPCNPLNMDDILILRRARQAIEAYHQVAVAGALVIPFSTVALQKRFAGEKGAVLLPFDFRMEMAQSVIDTAEQSSWILTDNCEEGCLASAPGSLLHYFAEYTRSRLYDAGYETKVLEVRYEDCLWSDGDVSKTEHRVVEDPYGLVPEVPKTATVRGIFRVLVECPKQVHCRELLRRSIWLLCRGEETSACCDVLRRLLGASAAELLQRWASRHQEGARSKFRS</sequence>
<feature type="compositionally biased region" description="Basic and acidic residues" evidence="1">
    <location>
        <begin position="205"/>
        <end position="230"/>
    </location>
</feature>